<evidence type="ECO:0000313" key="1">
    <source>
        <dbReference type="EMBL" id="GAA0168715.1"/>
    </source>
</evidence>
<comment type="caution">
    <text evidence="1">The sequence shown here is derived from an EMBL/GenBank/DDBJ whole genome shotgun (WGS) entry which is preliminary data.</text>
</comment>
<sequence length="115" mass="12457">MLQSSETQPDNYVLQARTDPNYIETSRAGRMSIQPLFTTLGESSQLVVPVSHAASNPTDLAAAARADAAYQDIMDSLPTLIRNSLPTTLSNDNLDGFATYFSIPPNVVETRLAIN</sequence>
<organism evidence="1 2">
    <name type="scientific">Lithospermum erythrorhizon</name>
    <name type="common">Purple gromwell</name>
    <name type="synonym">Lithospermum officinale var. erythrorhizon</name>
    <dbReference type="NCBI Taxonomy" id="34254"/>
    <lineage>
        <taxon>Eukaryota</taxon>
        <taxon>Viridiplantae</taxon>
        <taxon>Streptophyta</taxon>
        <taxon>Embryophyta</taxon>
        <taxon>Tracheophyta</taxon>
        <taxon>Spermatophyta</taxon>
        <taxon>Magnoliopsida</taxon>
        <taxon>eudicotyledons</taxon>
        <taxon>Gunneridae</taxon>
        <taxon>Pentapetalae</taxon>
        <taxon>asterids</taxon>
        <taxon>lamiids</taxon>
        <taxon>Boraginales</taxon>
        <taxon>Boraginaceae</taxon>
        <taxon>Boraginoideae</taxon>
        <taxon>Lithospermeae</taxon>
        <taxon>Lithospermum</taxon>
    </lineage>
</organism>
<name>A0AAV3QXF4_LITER</name>
<gene>
    <name evidence="1" type="ORF">LIER_23370</name>
</gene>
<accession>A0AAV3QXF4</accession>
<evidence type="ECO:0000313" key="2">
    <source>
        <dbReference type="Proteomes" id="UP001454036"/>
    </source>
</evidence>
<proteinExistence type="predicted"/>
<dbReference type="EMBL" id="BAABME010006566">
    <property type="protein sequence ID" value="GAA0168715.1"/>
    <property type="molecule type" value="Genomic_DNA"/>
</dbReference>
<keyword evidence="2" id="KW-1185">Reference proteome</keyword>
<protein>
    <submittedName>
        <fullName evidence="1">Uncharacterized protein</fullName>
    </submittedName>
</protein>
<dbReference type="Proteomes" id="UP001454036">
    <property type="component" value="Unassembled WGS sequence"/>
</dbReference>
<dbReference type="AlphaFoldDB" id="A0AAV3QXF4"/>
<reference evidence="1 2" key="1">
    <citation type="submission" date="2024-01" db="EMBL/GenBank/DDBJ databases">
        <title>The complete chloroplast genome sequence of Lithospermum erythrorhizon: insights into the phylogenetic relationship among Boraginaceae species and the maternal lineages of purple gromwells.</title>
        <authorList>
            <person name="Okada T."/>
            <person name="Watanabe K."/>
        </authorList>
    </citation>
    <scope>NUCLEOTIDE SEQUENCE [LARGE SCALE GENOMIC DNA]</scope>
</reference>